<feature type="compositionally biased region" description="Low complexity" evidence="1">
    <location>
        <begin position="240"/>
        <end position="275"/>
    </location>
</feature>
<organism evidence="2 3">
    <name type="scientific">Pseudocohnilembus persalinus</name>
    <name type="common">Ciliate</name>
    <dbReference type="NCBI Taxonomy" id="266149"/>
    <lineage>
        <taxon>Eukaryota</taxon>
        <taxon>Sar</taxon>
        <taxon>Alveolata</taxon>
        <taxon>Ciliophora</taxon>
        <taxon>Intramacronucleata</taxon>
        <taxon>Oligohymenophorea</taxon>
        <taxon>Scuticociliatia</taxon>
        <taxon>Philasterida</taxon>
        <taxon>Pseudocohnilembidae</taxon>
        <taxon>Pseudocohnilembus</taxon>
    </lineage>
</organism>
<dbReference type="EMBL" id="LDAU01000086">
    <property type="protein sequence ID" value="KRX07172.1"/>
    <property type="molecule type" value="Genomic_DNA"/>
</dbReference>
<feature type="compositionally biased region" description="Polar residues" evidence="1">
    <location>
        <begin position="27"/>
        <end position="52"/>
    </location>
</feature>
<accession>A0A0V0QY85</accession>
<dbReference type="Proteomes" id="UP000054937">
    <property type="component" value="Unassembled WGS sequence"/>
</dbReference>
<sequence>MEFKNQQNKPKIEVLGEQQFEEEIQNEDIQNYQNSNQIQENNDMQQEQNVDQSQKKRNKKAEKQSNKSLLRLEKDYVDGFYNEKQYNNEREFLVDKIVKKQEKIPKKPEFTMLQKSELFSKLEQFLPQFANDTQNLIHNEDELKKKQIDIELKQFEDEAENPYKTKINKLQMPGNKGKLQNNFGLKQAFIQELANKSDSEETESESESEEEEGDDEDGQNSLIKQMKEQLKIEKQKKMIQKQQKQQLLQNQNQNQKQMNLEQENQIEQENNNEQQQKMEDGEQNNNQIDKQKIEMDLMLGVYDIQNNLTEDQFNELKQKLKV</sequence>
<evidence type="ECO:0000313" key="3">
    <source>
        <dbReference type="Proteomes" id="UP000054937"/>
    </source>
</evidence>
<evidence type="ECO:0000313" key="2">
    <source>
        <dbReference type="EMBL" id="KRX07172.1"/>
    </source>
</evidence>
<protein>
    <submittedName>
        <fullName evidence="2">Uncharacterized protein</fullName>
    </submittedName>
</protein>
<keyword evidence="3" id="KW-1185">Reference proteome</keyword>
<dbReference type="InParanoid" id="A0A0V0QY85"/>
<proteinExistence type="predicted"/>
<feature type="compositionally biased region" description="Acidic residues" evidence="1">
    <location>
        <begin position="200"/>
        <end position="218"/>
    </location>
</feature>
<dbReference type="OMA" id="QENNDMQ"/>
<evidence type="ECO:0000256" key="1">
    <source>
        <dbReference type="SAM" id="MobiDB-lite"/>
    </source>
</evidence>
<reference evidence="2 3" key="1">
    <citation type="journal article" date="2015" name="Sci. Rep.">
        <title>Genome of the facultative scuticociliatosis pathogen Pseudocohnilembus persalinus provides insight into its virulence through horizontal gene transfer.</title>
        <authorList>
            <person name="Xiong J."/>
            <person name="Wang G."/>
            <person name="Cheng J."/>
            <person name="Tian M."/>
            <person name="Pan X."/>
            <person name="Warren A."/>
            <person name="Jiang C."/>
            <person name="Yuan D."/>
            <person name="Miao W."/>
        </authorList>
    </citation>
    <scope>NUCLEOTIDE SEQUENCE [LARGE SCALE GENOMIC DNA]</scope>
    <source>
        <strain evidence="2">36N120E</strain>
    </source>
</reference>
<dbReference type="AlphaFoldDB" id="A0A0V0QY85"/>
<gene>
    <name evidence="2" type="ORF">PPERSA_00082</name>
</gene>
<feature type="compositionally biased region" description="Basic and acidic residues" evidence="1">
    <location>
        <begin position="225"/>
        <end position="236"/>
    </location>
</feature>
<name>A0A0V0QY85_PSEPJ</name>
<feature type="region of interest" description="Disordered" evidence="1">
    <location>
        <begin position="27"/>
        <end position="68"/>
    </location>
</feature>
<comment type="caution">
    <text evidence="2">The sequence shown here is derived from an EMBL/GenBank/DDBJ whole genome shotgun (WGS) entry which is preliminary data.</text>
</comment>
<feature type="region of interest" description="Disordered" evidence="1">
    <location>
        <begin position="191"/>
        <end position="290"/>
    </location>
</feature>